<name>A0A809XU73_9BRAD</name>
<accession>A0A809XU73</accession>
<organism evidence="1">
    <name type="scientific">Bradyrhizobium diazoefficiens</name>
    <dbReference type="NCBI Taxonomy" id="1355477"/>
    <lineage>
        <taxon>Bacteria</taxon>
        <taxon>Pseudomonadati</taxon>
        <taxon>Pseudomonadota</taxon>
        <taxon>Alphaproteobacteria</taxon>
        <taxon>Hyphomicrobiales</taxon>
        <taxon>Nitrobacteraceae</taxon>
        <taxon>Bradyrhizobium</taxon>
    </lineage>
</organism>
<reference evidence="1" key="1">
    <citation type="submission" date="2020-05" db="EMBL/GenBank/DDBJ databases">
        <title>Complete genome sequence of Bradyrhizobium diazoefficiens XF2 isolated from soybean nodule.</title>
        <authorList>
            <person name="Noda R."/>
            <person name="Kakizaki K."/>
            <person name="Minamisawa K."/>
        </authorList>
    </citation>
    <scope>NUCLEOTIDE SEQUENCE</scope>
    <source>
        <strain evidence="1">XF2</strain>
    </source>
</reference>
<gene>
    <name evidence="1" type="ORF">XF2B_53510</name>
</gene>
<proteinExistence type="predicted"/>
<protein>
    <submittedName>
        <fullName evidence="1">Uncharacterized protein</fullName>
    </submittedName>
</protein>
<dbReference type="EMBL" id="AP023092">
    <property type="protein sequence ID" value="BCE31582.1"/>
    <property type="molecule type" value="Genomic_DNA"/>
</dbReference>
<sequence>MTGRVRAVRAELYWLDGAHSRALLTVDDDAPSVLMIDGEPFLRADVLRMVPRAGEDAPRYYQVKPHRVDPGLLEGA</sequence>
<dbReference type="AlphaFoldDB" id="A0A809XU73"/>
<evidence type="ECO:0000313" key="1">
    <source>
        <dbReference type="EMBL" id="BCE31582.1"/>
    </source>
</evidence>